<dbReference type="PROSITE" id="PS50206">
    <property type="entry name" value="RHODANESE_3"/>
    <property type="match status" value="1"/>
</dbReference>
<dbReference type="AlphaFoldDB" id="A0A645CQ78"/>
<dbReference type="SUPFAM" id="SSF52821">
    <property type="entry name" value="Rhodanese/Cell cycle control phosphatase"/>
    <property type="match status" value="1"/>
</dbReference>
<protein>
    <recommendedName>
        <fullName evidence="1">Rhodanese domain-containing protein</fullName>
    </recommendedName>
</protein>
<name>A0A645CQ78_9ZZZZ</name>
<comment type="caution">
    <text evidence="2">The sequence shown here is derived from an EMBL/GenBank/DDBJ whole genome shotgun (WGS) entry which is preliminary data.</text>
</comment>
<reference evidence="2" key="1">
    <citation type="submission" date="2019-08" db="EMBL/GenBank/DDBJ databases">
        <authorList>
            <person name="Kucharzyk K."/>
            <person name="Murdoch R.W."/>
            <person name="Higgins S."/>
            <person name="Loffler F."/>
        </authorList>
    </citation>
    <scope>NUCLEOTIDE SEQUENCE</scope>
</reference>
<organism evidence="2">
    <name type="scientific">bioreactor metagenome</name>
    <dbReference type="NCBI Taxonomy" id="1076179"/>
    <lineage>
        <taxon>unclassified sequences</taxon>
        <taxon>metagenomes</taxon>
        <taxon>ecological metagenomes</taxon>
    </lineage>
</organism>
<dbReference type="Gene3D" id="3.40.250.10">
    <property type="entry name" value="Rhodanese-like domain"/>
    <property type="match status" value="1"/>
</dbReference>
<evidence type="ECO:0000259" key="1">
    <source>
        <dbReference type="PROSITE" id="PS50206"/>
    </source>
</evidence>
<gene>
    <name evidence="2" type="ORF">SDC9_126050</name>
</gene>
<feature type="domain" description="Rhodanese" evidence="1">
    <location>
        <begin position="47"/>
        <end position="134"/>
    </location>
</feature>
<dbReference type="EMBL" id="VSSQ01029066">
    <property type="protein sequence ID" value="MPM79034.1"/>
    <property type="molecule type" value="Genomic_DNA"/>
</dbReference>
<dbReference type="InterPro" id="IPR001763">
    <property type="entry name" value="Rhodanese-like_dom"/>
</dbReference>
<dbReference type="Pfam" id="PF00581">
    <property type="entry name" value="Rhodanese"/>
    <property type="match status" value="1"/>
</dbReference>
<dbReference type="InterPro" id="IPR036873">
    <property type="entry name" value="Rhodanese-like_dom_sf"/>
</dbReference>
<sequence>MKKFAALFTVISTAVVIMGTAQVMKAEAAAYPLKKISPQEVAVLIETQRPIAIIDVRSLPDFKAGHIPMAESLPFELMMDAVTHSMIPDVNKVIVVYGANDKMSKEAGQKLCDFGYKNVYYMPTITEWVGEVVIIRPAK</sequence>
<accession>A0A645CQ78</accession>
<evidence type="ECO:0000313" key="2">
    <source>
        <dbReference type="EMBL" id="MPM79034.1"/>
    </source>
</evidence>
<dbReference type="CDD" id="cd00158">
    <property type="entry name" value="RHOD"/>
    <property type="match status" value="1"/>
</dbReference>
<proteinExistence type="predicted"/>